<dbReference type="WBParaSite" id="EEL_0001022301-mRNA-1">
    <property type="protein sequence ID" value="EEL_0001022301-mRNA-1"/>
    <property type="gene ID" value="EEL_0001022301"/>
</dbReference>
<evidence type="ECO:0000313" key="2">
    <source>
        <dbReference type="WBParaSite" id="EEL_0001022301-mRNA-1"/>
    </source>
</evidence>
<organism evidence="1 2">
    <name type="scientific">Elaeophora elaphi</name>
    <dbReference type="NCBI Taxonomy" id="1147741"/>
    <lineage>
        <taxon>Eukaryota</taxon>
        <taxon>Metazoa</taxon>
        <taxon>Ecdysozoa</taxon>
        <taxon>Nematoda</taxon>
        <taxon>Chromadorea</taxon>
        <taxon>Rhabditida</taxon>
        <taxon>Spirurina</taxon>
        <taxon>Spiruromorpha</taxon>
        <taxon>Filarioidea</taxon>
        <taxon>Onchocercidae</taxon>
        <taxon>Elaeophora</taxon>
    </lineage>
</organism>
<reference evidence="2" key="1">
    <citation type="submission" date="2017-02" db="UniProtKB">
        <authorList>
            <consortium name="WormBaseParasite"/>
        </authorList>
    </citation>
    <scope>IDENTIFICATION</scope>
</reference>
<name>A0A0R3S601_9BILA</name>
<protein>
    <submittedName>
        <fullName evidence="2">LAGLIDADG_2 domain-containing protein</fullName>
    </submittedName>
</protein>
<evidence type="ECO:0000313" key="1">
    <source>
        <dbReference type="Proteomes" id="UP000050640"/>
    </source>
</evidence>
<dbReference type="Proteomes" id="UP000050640">
    <property type="component" value="Unplaced"/>
</dbReference>
<dbReference type="AlphaFoldDB" id="A0A0R3S601"/>
<keyword evidence="1" id="KW-1185">Reference proteome</keyword>
<proteinExistence type="predicted"/>
<accession>A0A0R3S601</accession>
<sequence>MTNGCFWFNNTTDIHESILSQINQTNTNYPFLEIFLTYNKNMYQIDFSPHFKILHKKLKIGRKKKKNLADWSDKCLYHLWTRESKKICYISIAKYLKRTKSFFLNVLYLKLLDYN</sequence>